<dbReference type="AlphaFoldDB" id="A0A2Z4MIY7"/>
<name>A0A2Z4MIY7_BREBE</name>
<proteinExistence type="predicted"/>
<feature type="signal peptide" evidence="1">
    <location>
        <begin position="1"/>
        <end position="21"/>
    </location>
</feature>
<organism evidence="2 3">
    <name type="scientific">Brevibacillus brevis</name>
    <name type="common">Bacillus brevis</name>
    <dbReference type="NCBI Taxonomy" id="1393"/>
    <lineage>
        <taxon>Bacteria</taxon>
        <taxon>Bacillati</taxon>
        <taxon>Bacillota</taxon>
        <taxon>Bacilli</taxon>
        <taxon>Bacillales</taxon>
        <taxon>Paenibacillaceae</taxon>
        <taxon>Brevibacillus</taxon>
    </lineage>
</organism>
<evidence type="ECO:0000256" key="1">
    <source>
        <dbReference type="SAM" id="SignalP"/>
    </source>
</evidence>
<dbReference type="EMBL" id="CP030117">
    <property type="protein sequence ID" value="AWX56475.1"/>
    <property type="molecule type" value="Genomic_DNA"/>
</dbReference>
<sequence>MNKKNILVFSMALTIVGGATAAVFASENAVHSTKNKVVTVASKVGNGTNQTTTNHVVKVANGKISDEEAVKMATKALKDYMGLDAKSFGEARVNRTNAQEDFKFFMDLYSKEDAAVLKENAKKDTANVIVVQFVRAEDLNQPMPASNRIVINEKTGEIVSLTAFTNEGRSSETTIDDAKVKSAVINFFDKQQKNVKENTMKVSKSASSGTIRVLCELEDGRDVDMTISLKNYSVSSYEINYDRLITLPSVEKDYRENFRELKVN</sequence>
<protein>
    <submittedName>
        <fullName evidence="2">Uncharacterized protein</fullName>
    </submittedName>
</protein>
<reference evidence="2 3" key="1">
    <citation type="journal article" date="2015" name="Genome Announc.">
        <title>Draft Genome Sequence of Brevibacillus brevis DZQ7, a Plant Growth-Promoting Rhizobacterium with Broad-Spectrum Antimicrobial Activity.</title>
        <authorList>
            <person name="Hou Q."/>
            <person name="Wang C."/>
            <person name="Hou X."/>
            <person name="Xia Z."/>
            <person name="Ye J."/>
            <person name="Liu K."/>
            <person name="Liu H."/>
            <person name="Wang J."/>
            <person name="Guo H."/>
            <person name="Yu X."/>
            <person name="Yang Y."/>
            <person name="Du B."/>
            <person name="Ding Y."/>
        </authorList>
    </citation>
    <scope>NUCLEOTIDE SEQUENCE [LARGE SCALE GENOMIC DNA]</scope>
    <source>
        <strain evidence="2 3">DZQ7</strain>
    </source>
</reference>
<accession>A0A2Z4MIY7</accession>
<feature type="chain" id="PRO_5016329326" evidence="1">
    <location>
        <begin position="22"/>
        <end position="264"/>
    </location>
</feature>
<gene>
    <name evidence="2" type="ORF">AB432_016165</name>
</gene>
<evidence type="ECO:0000313" key="3">
    <source>
        <dbReference type="Proteomes" id="UP000036061"/>
    </source>
</evidence>
<evidence type="ECO:0000313" key="2">
    <source>
        <dbReference type="EMBL" id="AWX56475.1"/>
    </source>
</evidence>
<dbReference type="RefSeq" id="WP_048033149.1">
    <property type="nucleotide sequence ID" value="NZ_CP030117.1"/>
</dbReference>
<keyword evidence="1" id="KW-0732">Signal</keyword>
<dbReference type="Proteomes" id="UP000036061">
    <property type="component" value="Chromosome"/>
</dbReference>